<dbReference type="Proteomes" id="UP000789920">
    <property type="component" value="Unassembled WGS sequence"/>
</dbReference>
<feature type="non-terminal residue" evidence="1">
    <location>
        <position position="1"/>
    </location>
</feature>
<comment type="caution">
    <text evidence="1">The sequence shown here is derived from an EMBL/GenBank/DDBJ whole genome shotgun (WGS) entry which is preliminary data.</text>
</comment>
<keyword evidence="2" id="KW-1185">Reference proteome</keyword>
<dbReference type="EMBL" id="CAJVQC010050160">
    <property type="protein sequence ID" value="CAG8788629.1"/>
    <property type="molecule type" value="Genomic_DNA"/>
</dbReference>
<evidence type="ECO:0000313" key="1">
    <source>
        <dbReference type="EMBL" id="CAG8788629.1"/>
    </source>
</evidence>
<proteinExistence type="predicted"/>
<protein>
    <submittedName>
        <fullName evidence="1">35700_t:CDS:1</fullName>
    </submittedName>
</protein>
<organism evidence="1 2">
    <name type="scientific">Racocetra persica</name>
    <dbReference type="NCBI Taxonomy" id="160502"/>
    <lineage>
        <taxon>Eukaryota</taxon>
        <taxon>Fungi</taxon>
        <taxon>Fungi incertae sedis</taxon>
        <taxon>Mucoromycota</taxon>
        <taxon>Glomeromycotina</taxon>
        <taxon>Glomeromycetes</taxon>
        <taxon>Diversisporales</taxon>
        <taxon>Gigasporaceae</taxon>
        <taxon>Racocetra</taxon>
    </lineage>
</organism>
<evidence type="ECO:0000313" key="2">
    <source>
        <dbReference type="Proteomes" id="UP000789920"/>
    </source>
</evidence>
<gene>
    <name evidence="1" type="ORF">RPERSI_LOCUS18741</name>
</gene>
<reference evidence="1" key="1">
    <citation type="submission" date="2021-06" db="EMBL/GenBank/DDBJ databases">
        <authorList>
            <person name="Kallberg Y."/>
            <person name="Tangrot J."/>
            <person name="Rosling A."/>
        </authorList>
    </citation>
    <scope>NUCLEOTIDE SEQUENCE</scope>
    <source>
        <strain evidence="1">MA461A</strain>
    </source>
</reference>
<sequence length="475" mass="55541">PLEGLINRDRDFIEAYLQKEGLSPEQIDSLRKRKFVFILDGYDEIAERERNCYNCNMFSKWKNAKIIISCRPEYLGEGYEKKFWPKENERKGFQELTITPFSQVEIEQYINNYVDYCQKNGKRLVWSADEYIQQIKNMPQVQGLASNPILLKITLNVLPKIIKEKETYQINRIVLYDEFIKEWFERAQTRLSKIQLKPKEKEKFSLLDEEGFSKHCLRFGKQFAAKMFEDNNKVVVNYEEVDEDEDTSDLAKFLGNANEKHRLMRFSMPLIRRGDQYWFFHKSLRDYLIACELIDSSKNTSETTLFNKQSIMPEPAIQDFLVERIQQKSELKQQMLNFIECSKKNANIQIASVNAITVLMRAKIKLPMNLNNIRVPGADLSNGVFNNSQLVRANLNNVNFQNAKLRNVNLEGASLQNVNLKGADLTGANLRYSNLQGADFHDSYLKNVNFEGVNLRVQDFRGFDLRNTDFCGTYF</sequence>
<name>A0ACA9RES2_9GLOM</name>
<accession>A0ACA9RES2</accession>